<name>A0A067PXE1_9AGAM</name>
<accession>A0A067PXE1</accession>
<evidence type="ECO:0000313" key="1">
    <source>
        <dbReference type="EMBL" id="KDQ55922.1"/>
    </source>
</evidence>
<dbReference type="EMBL" id="KL197723">
    <property type="protein sequence ID" value="KDQ55922.1"/>
    <property type="molecule type" value="Genomic_DNA"/>
</dbReference>
<evidence type="ECO:0000313" key="2">
    <source>
        <dbReference type="Proteomes" id="UP000027265"/>
    </source>
</evidence>
<reference evidence="2" key="1">
    <citation type="journal article" date="2014" name="Proc. Natl. Acad. Sci. U.S.A.">
        <title>Extensive sampling of basidiomycete genomes demonstrates inadequacy of the white-rot/brown-rot paradigm for wood decay fungi.</title>
        <authorList>
            <person name="Riley R."/>
            <person name="Salamov A.A."/>
            <person name="Brown D.W."/>
            <person name="Nagy L.G."/>
            <person name="Floudas D."/>
            <person name="Held B.W."/>
            <person name="Levasseur A."/>
            <person name="Lombard V."/>
            <person name="Morin E."/>
            <person name="Otillar R."/>
            <person name="Lindquist E.A."/>
            <person name="Sun H."/>
            <person name="LaButti K.M."/>
            <person name="Schmutz J."/>
            <person name="Jabbour D."/>
            <person name="Luo H."/>
            <person name="Baker S.E."/>
            <person name="Pisabarro A.G."/>
            <person name="Walton J.D."/>
            <person name="Blanchette R.A."/>
            <person name="Henrissat B."/>
            <person name="Martin F."/>
            <person name="Cullen D."/>
            <person name="Hibbett D.S."/>
            <person name="Grigoriev I.V."/>
        </authorList>
    </citation>
    <scope>NUCLEOTIDE SEQUENCE [LARGE SCALE GENOMIC DNA]</scope>
    <source>
        <strain evidence="2">MUCL 33604</strain>
    </source>
</reference>
<organism evidence="1 2">
    <name type="scientific">Jaapia argillacea MUCL 33604</name>
    <dbReference type="NCBI Taxonomy" id="933084"/>
    <lineage>
        <taxon>Eukaryota</taxon>
        <taxon>Fungi</taxon>
        <taxon>Dikarya</taxon>
        <taxon>Basidiomycota</taxon>
        <taxon>Agaricomycotina</taxon>
        <taxon>Agaricomycetes</taxon>
        <taxon>Agaricomycetidae</taxon>
        <taxon>Jaapiales</taxon>
        <taxon>Jaapiaceae</taxon>
        <taxon>Jaapia</taxon>
    </lineage>
</organism>
<protein>
    <recommendedName>
        <fullName evidence="3">F-box domain-containing protein</fullName>
    </recommendedName>
</protein>
<evidence type="ECO:0008006" key="3">
    <source>
        <dbReference type="Google" id="ProtNLM"/>
    </source>
</evidence>
<dbReference type="AlphaFoldDB" id="A0A067PXE1"/>
<keyword evidence="2" id="KW-1185">Reference proteome</keyword>
<gene>
    <name evidence="1" type="ORF">JAAARDRAFT_48356</name>
</gene>
<dbReference type="Proteomes" id="UP000027265">
    <property type="component" value="Unassembled WGS sequence"/>
</dbReference>
<dbReference type="InParanoid" id="A0A067PXE1"/>
<proteinExistence type="predicted"/>
<dbReference type="HOGENOM" id="CLU_806677_0_0_1"/>
<sequence length="367" mass="41345">MQVEDMDLSPSSNTTSLPFELVLYILKLASASSHISAENISRVCRHARQESLPYLFATILITPNKEVGADNIPYPHFIQNLWLDLSFQDEDEIRCPQALAECDVLSQPNLTNITHLALPTVTILAWLDCDTDTHEGPTTTLANLAQCRSLTFFRFDECLDIHDIPQTEDSLFNNITHVQLHCDDWSLSDRDHTRDRVGWLVHSLRCLTHLALPFPEFTLTSTPVGEFAPYHTTLWEANVGRTVKGRPPLEQLVMVVDWKAWVEKWARFLPEGVRRLLWVSFVQEAAATEYGGRICLVEREFGSEEGGRGGGSDYGGDLEEVVLGSEDADPCFRVAWRDSVSGGETIWDKATKIVEAADREYHRVFGG</sequence>